<organism evidence="3">
    <name type="scientific">marine sediment metagenome</name>
    <dbReference type="NCBI Taxonomy" id="412755"/>
    <lineage>
        <taxon>unclassified sequences</taxon>
        <taxon>metagenomes</taxon>
        <taxon>ecological metagenomes</taxon>
    </lineage>
</organism>
<dbReference type="Pfam" id="PF10145">
    <property type="entry name" value="PhageMin_Tail"/>
    <property type="match status" value="1"/>
</dbReference>
<keyword evidence="1" id="KW-0812">Transmembrane</keyword>
<dbReference type="NCBIfam" id="TIGR01760">
    <property type="entry name" value="tape_meas_TP901"/>
    <property type="match status" value="1"/>
</dbReference>
<accession>A0A0F9PZ02</accession>
<evidence type="ECO:0000256" key="1">
    <source>
        <dbReference type="SAM" id="Phobius"/>
    </source>
</evidence>
<keyword evidence="1" id="KW-0472">Membrane</keyword>
<name>A0A0F9PZ02_9ZZZZ</name>
<gene>
    <name evidence="3" type="ORF">LCGC14_1158220</name>
</gene>
<comment type="caution">
    <text evidence="3">The sequence shown here is derived from an EMBL/GenBank/DDBJ whole genome shotgun (WGS) entry which is preliminary data.</text>
</comment>
<dbReference type="InterPro" id="IPR010090">
    <property type="entry name" value="Phage_tape_meas"/>
</dbReference>
<dbReference type="AlphaFoldDB" id="A0A0F9PZ02"/>
<dbReference type="EMBL" id="LAZR01005621">
    <property type="protein sequence ID" value="KKM98417.1"/>
    <property type="molecule type" value="Genomic_DNA"/>
</dbReference>
<feature type="domain" description="Phage tail tape measure protein" evidence="2">
    <location>
        <begin position="473"/>
        <end position="659"/>
    </location>
</feature>
<evidence type="ECO:0000259" key="2">
    <source>
        <dbReference type="Pfam" id="PF10145"/>
    </source>
</evidence>
<feature type="non-terminal residue" evidence="3">
    <location>
        <position position="995"/>
    </location>
</feature>
<sequence length="995" mass="106241">MADVNLTGDARSLVNALNQASEAFVEFDQNTARIVSNQARLDTSGTLLRRNLQLLDATGNRLAGTFQRVDNEFKLVGIEVTKVSQTFAKATSGLKTNQQILNSALRETAQVVQLLGSSLNGLAIAQTAVVGPTEAQAAALALGAVASRGAVDAQIALASAQTNTGATAAALTKANNLRTIALTSATAADDAAIQRSAQFAVAQQNETGIVTRLTIALQIQADARVAALRGLSVSSSVKRLQDLQAEAVAIEQAAIAQNTYNAAIARRVAIAKQLRLSARIGELRAETIAVQASTQAQKFLSFELSVLARLSRAGRVAARERVIALGNETASANKTAIALEKLNAFRRSAARVRAGFAGNAGERTGRLLAEEGVVGFTPDQGARAAASIKRVAIAQRELSTEQAKSITLSQRLRSSLASLGKIVGISLLIGGAFRLVTALSEAVDKAIEFSQAIAEVKTIDSARISTTLWEVELRKLSDAFGISVIDQAEAAYQALSNQVADGTQTFKFLTAANRLAVAAVTDASNAVNLLTSALNAFSIPVTRAEELSAQFFKTVELGRVRIDEMAQSLGTLAVPAAQLGVTLPELQAAIATTTIQGVKFNQASTLVRNVLLKLIRPTDTMKRFYQELGVASGEAAIATFGLGGFLARLEERTGGASDEIGALFGRIRAITGAMIFAGDGLDRFNKNLAEIRATTIEDFGLIVEQVVQKSGRQLEIEATRIRNFFEVDLGQSIIETLAKVNRSIGGFSRIIRFMASFITNVAVPSLLLLTSRLLLAGNAAVRSAGGMLLFAKSLGPIGIALGALTAIGVFTGLQQSFEKTGDAALSFRDRLVKNLGDVAIAQQELIDQSTKTSLDLLRARARSLRGPLSDIIGPLNKGLNESKKEFEAFTKETEEAIKTSLKGIKKLSSESDKIFKSFKERAFDPRLVRQFISGIRQSTGDLTEDTKKKVSEIRDLFRGRDLEIFKIEFDAGDTTRRIQLLGQRVEQLEEIRRKA</sequence>
<proteinExistence type="predicted"/>
<feature type="transmembrane region" description="Helical" evidence="1">
    <location>
        <begin position="753"/>
        <end position="775"/>
    </location>
</feature>
<keyword evidence="1" id="KW-1133">Transmembrane helix</keyword>
<reference evidence="3" key="1">
    <citation type="journal article" date="2015" name="Nature">
        <title>Complex archaea that bridge the gap between prokaryotes and eukaryotes.</title>
        <authorList>
            <person name="Spang A."/>
            <person name="Saw J.H."/>
            <person name="Jorgensen S.L."/>
            <person name="Zaremba-Niedzwiedzka K."/>
            <person name="Martijn J."/>
            <person name="Lind A.E."/>
            <person name="van Eijk R."/>
            <person name="Schleper C."/>
            <person name="Guy L."/>
            <person name="Ettema T.J."/>
        </authorList>
    </citation>
    <scope>NUCLEOTIDE SEQUENCE</scope>
</reference>
<evidence type="ECO:0000313" key="3">
    <source>
        <dbReference type="EMBL" id="KKM98417.1"/>
    </source>
</evidence>
<feature type="transmembrane region" description="Helical" evidence="1">
    <location>
        <begin position="787"/>
        <end position="810"/>
    </location>
</feature>
<protein>
    <recommendedName>
        <fullName evidence="2">Phage tail tape measure protein domain-containing protein</fullName>
    </recommendedName>
</protein>